<comment type="caution">
    <text evidence="2">The sequence shown here is derived from an EMBL/GenBank/DDBJ whole genome shotgun (WGS) entry which is preliminary data.</text>
</comment>
<proteinExistence type="predicted"/>
<organism evidence="2 3">
    <name type="scientific">Halorientalis brevis</name>
    <dbReference type="NCBI Taxonomy" id="1126241"/>
    <lineage>
        <taxon>Archaea</taxon>
        <taxon>Methanobacteriati</taxon>
        <taxon>Methanobacteriota</taxon>
        <taxon>Stenosarchaea group</taxon>
        <taxon>Halobacteria</taxon>
        <taxon>Halobacteriales</taxon>
        <taxon>Haloarculaceae</taxon>
        <taxon>Halorientalis</taxon>
    </lineage>
</organism>
<dbReference type="Proteomes" id="UP001597119">
    <property type="component" value="Unassembled WGS sequence"/>
</dbReference>
<evidence type="ECO:0000313" key="2">
    <source>
        <dbReference type="EMBL" id="MFD1588373.1"/>
    </source>
</evidence>
<feature type="region of interest" description="Disordered" evidence="1">
    <location>
        <begin position="77"/>
        <end position="111"/>
    </location>
</feature>
<feature type="compositionally biased region" description="Basic and acidic residues" evidence="1">
    <location>
        <begin position="98"/>
        <end position="111"/>
    </location>
</feature>
<gene>
    <name evidence="2" type="ORF">ACFR9U_15430</name>
</gene>
<dbReference type="AlphaFoldDB" id="A0ABD6CDQ9"/>
<keyword evidence="3" id="KW-1185">Reference proteome</keyword>
<evidence type="ECO:0008006" key="4">
    <source>
        <dbReference type="Google" id="ProtNLM"/>
    </source>
</evidence>
<feature type="compositionally biased region" description="Low complexity" evidence="1">
    <location>
        <begin position="81"/>
        <end position="96"/>
    </location>
</feature>
<reference evidence="2 3" key="1">
    <citation type="journal article" date="2019" name="Int. J. Syst. Evol. Microbiol.">
        <title>The Global Catalogue of Microorganisms (GCM) 10K type strain sequencing project: providing services to taxonomists for standard genome sequencing and annotation.</title>
        <authorList>
            <consortium name="The Broad Institute Genomics Platform"/>
            <consortium name="The Broad Institute Genome Sequencing Center for Infectious Disease"/>
            <person name="Wu L."/>
            <person name="Ma J."/>
        </authorList>
    </citation>
    <scope>NUCLEOTIDE SEQUENCE [LARGE SCALE GENOMIC DNA]</scope>
    <source>
        <strain evidence="2 3">CGMCC 1.12125</strain>
    </source>
</reference>
<accession>A0ABD6CDQ9</accession>
<dbReference type="RefSeq" id="WP_247381435.1">
    <property type="nucleotide sequence ID" value="NZ_JALLGV010000010.1"/>
</dbReference>
<evidence type="ECO:0000313" key="3">
    <source>
        <dbReference type="Proteomes" id="UP001597119"/>
    </source>
</evidence>
<protein>
    <recommendedName>
        <fullName evidence="4">Phasin protein</fullName>
    </recommendedName>
</protein>
<sequence>MRSPDEPDSTDWGGFDRLVTFPLQQAVETQRTIGLMTNKTVALEKELQRPYIEVAKTMCDSYRGAIEQSMRELSRTVEVGATAGPAPRATPKPTTTSDGDRQHPRQSTETK</sequence>
<evidence type="ECO:0000256" key="1">
    <source>
        <dbReference type="SAM" id="MobiDB-lite"/>
    </source>
</evidence>
<dbReference type="EMBL" id="JBHUDJ010000011">
    <property type="protein sequence ID" value="MFD1588373.1"/>
    <property type="molecule type" value="Genomic_DNA"/>
</dbReference>
<name>A0ABD6CDQ9_9EURY</name>